<dbReference type="OrthoDB" id="5357513at2759"/>
<dbReference type="PANTHER" id="PTHR43827">
    <property type="entry name" value="2,5-DIKETO-D-GLUCONIC ACID REDUCTASE"/>
    <property type="match status" value="1"/>
</dbReference>
<gene>
    <name evidence="3" type="ORF">Tdes44962_MAKER04181</name>
</gene>
<dbReference type="InterPro" id="IPR036812">
    <property type="entry name" value="NAD(P)_OxRdtase_dom_sf"/>
</dbReference>
<accession>A0A9W7SN47</accession>
<dbReference type="InterPro" id="IPR020471">
    <property type="entry name" value="AKR"/>
</dbReference>
<evidence type="ECO:0000256" key="1">
    <source>
        <dbReference type="ARBA" id="ARBA00023002"/>
    </source>
</evidence>
<dbReference type="EMBL" id="RIBY02002112">
    <property type="protein sequence ID" value="KAH9825479.1"/>
    <property type="molecule type" value="Genomic_DNA"/>
</dbReference>
<dbReference type="AlphaFoldDB" id="A0A9W7SN47"/>
<proteinExistence type="predicted"/>
<evidence type="ECO:0000259" key="2">
    <source>
        <dbReference type="Pfam" id="PF00248"/>
    </source>
</evidence>
<dbReference type="SUPFAM" id="SSF51430">
    <property type="entry name" value="NAD(P)-linked oxidoreductase"/>
    <property type="match status" value="1"/>
</dbReference>
<feature type="domain" description="NADP-dependent oxidoreductase" evidence="2">
    <location>
        <begin position="13"/>
        <end position="198"/>
    </location>
</feature>
<dbReference type="Pfam" id="PF00248">
    <property type="entry name" value="Aldo_ket_red"/>
    <property type="match status" value="1"/>
</dbReference>
<dbReference type="InterPro" id="IPR023210">
    <property type="entry name" value="NADP_OxRdtase_dom"/>
</dbReference>
<keyword evidence="4" id="KW-1185">Reference proteome</keyword>
<evidence type="ECO:0000313" key="3">
    <source>
        <dbReference type="EMBL" id="KAH9825479.1"/>
    </source>
</evidence>
<organism evidence="3 4">
    <name type="scientific">Teratosphaeria destructans</name>
    <dbReference type="NCBI Taxonomy" id="418781"/>
    <lineage>
        <taxon>Eukaryota</taxon>
        <taxon>Fungi</taxon>
        <taxon>Dikarya</taxon>
        <taxon>Ascomycota</taxon>
        <taxon>Pezizomycotina</taxon>
        <taxon>Dothideomycetes</taxon>
        <taxon>Dothideomycetidae</taxon>
        <taxon>Mycosphaerellales</taxon>
        <taxon>Teratosphaeriaceae</taxon>
        <taxon>Teratosphaeria</taxon>
    </lineage>
</organism>
<dbReference type="PANTHER" id="PTHR43827:SF8">
    <property type="entry name" value="ALDO_KETO REDUCTASE FAMILY PROTEIN"/>
    <property type="match status" value="1"/>
</dbReference>
<reference evidence="3 4" key="1">
    <citation type="journal article" date="2018" name="IMA Fungus">
        <title>IMA Genome-F 10: Nine draft genome sequences of Claviceps purpurea s.lat., including C. arundinis, C. humidiphila, and C. cf. spartinae, pseudomolecules for the pitch canker pathogen Fusarium circinatum, draft genome of Davidsoniella eucalypti, Grosmannia galeiformis, Quambalaria eucalypti, and Teratosphaeria destructans.</title>
        <authorList>
            <person name="Wingfield B.D."/>
            <person name="Liu M."/>
            <person name="Nguyen H.D."/>
            <person name="Lane F.A."/>
            <person name="Morgan S.W."/>
            <person name="De Vos L."/>
            <person name="Wilken P.M."/>
            <person name="Duong T.A."/>
            <person name="Aylward J."/>
            <person name="Coetzee M.P."/>
            <person name="Dadej K."/>
            <person name="De Beer Z.W."/>
            <person name="Findlay W."/>
            <person name="Havenga M."/>
            <person name="Kolarik M."/>
            <person name="Menzies J.G."/>
            <person name="Naidoo K."/>
            <person name="Pochopski O."/>
            <person name="Shoukouhi P."/>
            <person name="Santana Q.C."/>
            <person name="Seifert K.A."/>
            <person name="Soal N."/>
            <person name="Steenkamp E.T."/>
            <person name="Tatham C.T."/>
            <person name="van der Nest M.A."/>
            <person name="Wingfield M.J."/>
        </authorList>
    </citation>
    <scope>NUCLEOTIDE SEQUENCE [LARGE SCALE GENOMIC DNA]</scope>
    <source>
        <strain evidence="3">CMW44962</strain>
    </source>
</reference>
<dbReference type="GO" id="GO:0016491">
    <property type="term" value="F:oxidoreductase activity"/>
    <property type="evidence" value="ECO:0007669"/>
    <property type="project" value="UniProtKB-KW"/>
</dbReference>
<dbReference type="Gene3D" id="3.20.20.100">
    <property type="entry name" value="NADP-dependent oxidoreductase domain"/>
    <property type="match status" value="1"/>
</dbReference>
<keyword evidence="1" id="KW-0560">Oxidoreductase</keyword>
<sequence length="289" mass="31801">MSKMPGIIYGTAWKKDRTQALVRQAILAGFRGVDTAAQPKHYQERLVGCGLRDGMEQAGLGRGDIYVQTKFTSVSGQDPKSVPYDLRSSITEQVTTSVASSLRNLAGLSGYAEEAFVDCLVLHSPFPTQPQTAEAWRAMEAHVPHSARTLGISNVYHLPTLRWLYEFAIIKPAVVQNRFYRETNYDIAIRAFCAENGMVYQSFWTLTANPQLVRSKLVGDLAEIVGVSSVVALYALVSSLGNVSILNGTTNARHMVEDLVGLSKVAAWANTNEGDWKSLQVMFAELLRV</sequence>
<dbReference type="Proteomes" id="UP001138500">
    <property type="component" value="Unassembled WGS sequence"/>
</dbReference>
<protein>
    <submittedName>
        <fullName evidence="3">Aldo-keto reductase (AKR)</fullName>
    </submittedName>
</protein>
<comment type="caution">
    <text evidence="3">The sequence shown here is derived from an EMBL/GenBank/DDBJ whole genome shotgun (WGS) entry which is preliminary data.</text>
</comment>
<reference evidence="3 4" key="2">
    <citation type="journal article" date="2021" name="Curr. Genet.">
        <title>Genetic response to nitrogen starvation in the aggressive Eucalyptus foliar pathogen Teratosphaeria destructans.</title>
        <authorList>
            <person name="Havenga M."/>
            <person name="Wingfield B.D."/>
            <person name="Wingfield M.J."/>
            <person name="Dreyer L.L."/>
            <person name="Roets F."/>
            <person name="Aylward J."/>
        </authorList>
    </citation>
    <scope>NUCLEOTIDE SEQUENCE [LARGE SCALE GENOMIC DNA]</scope>
    <source>
        <strain evidence="3">CMW44962</strain>
    </source>
</reference>
<name>A0A9W7SN47_9PEZI</name>
<evidence type="ECO:0000313" key="4">
    <source>
        <dbReference type="Proteomes" id="UP001138500"/>
    </source>
</evidence>